<dbReference type="RefSeq" id="YP_009664598.1">
    <property type="nucleotide sequence ID" value="NC_043042.1"/>
</dbReference>
<accession>F6GQ96</accession>
<reference evidence="1 2" key="1">
    <citation type="journal article" date="2008" name="Arch. Virol.">
        <title>Molecular confirmation of a new herpesvirus from catfish (Ameiurus melas) by testing the performance of a novel PCR method, designed to target the DNA polymerase gene of alloherpesviruses.</title>
        <authorList>
            <person name="Doszpoly A."/>
            <person name="Kovacs E.R."/>
            <person name="Bovo G."/>
            <person name="LaPatra S.E."/>
            <person name="Harrach B."/>
            <person name="Benko M."/>
        </authorList>
    </citation>
    <scope>NUCLEOTIDE SEQUENCE [LARGE SCALE GENOMIC DNA]</scope>
    <source>
        <strain evidence="2">SRWSHV (Snake River White Sturgeon Herpesvirus)</strain>
    </source>
</reference>
<evidence type="ECO:0000313" key="2">
    <source>
        <dbReference type="Proteomes" id="UP000243430"/>
    </source>
</evidence>
<evidence type="ECO:0000313" key="1">
    <source>
        <dbReference type="EMBL" id="AEF97716.1"/>
    </source>
</evidence>
<dbReference type="EMBL" id="FJ815289">
    <property type="protein sequence ID" value="AEF97716.1"/>
    <property type="molecule type" value="Genomic_DNA"/>
</dbReference>
<dbReference type="KEGG" id="vg:40524641"/>
<keyword evidence="2" id="KW-1185">Reference proteome</keyword>
<organism evidence="1 2">
    <name type="scientific">white sturgeon herpesvirus 2</name>
    <dbReference type="NCBI Taxonomy" id="320884"/>
    <lineage>
        <taxon>Viruses</taxon>
        <taxon>Duplodnaviria</taxon>
        <taxon>Heunggongvirae</taxon>
        <taxon>Peploviricota</taxon>
        <taxon>Herviviricetes</taxon>
        <taxon>Herpesvirales</taxon>
        <taxon>Alloherpesviridae</taxon>
        <taxon>Ictavirus</taxon>
        <taxon>Ictavirus acipenseridallo2</taxon>
    </lineage>
</organism>
<name>F6GQ96_9VIRU</name>
<sequence>MSELSQWNFITNKLELSDNYVPLFLFFEKKDFLDCGTGDLNFSNLKDYQQQLVRLMCWLTHTFKGEVLLCYMEQMFVNLQVQMLSPPLRCSLTSDVVLIFLLKQSEISGDTNDVAFLTDILHSDDISDTLRYKDRMVHAVKKLICHHMLLISKEMLYTTVNSTEREVELINMVDWSTCNYKAGEVKRKVVASYDGCLYSKQGSDYEKFTTQSIFSAAGRYFLGDDIDRSTMNIDPDFAIWSVLSKFFEPGSSPLFKAVYEQIKDAPAITFINQLLQPDTQALNTSEILLFRYDLNDLFNIRNFKAFESMVLYGYPYSGCEKTQTLNDFMHYCIKTGTVGNMFNISHVDKFSFKMIFPHLAAIKGIVEEIDKTNFINDKLVVLELKIELFKNILIKNASKISVAPINTLYAKIKTMLYKSKYPALTMAQPLDLGFVCNTESPDVTPRIFENHIIKKLFVEHLGLTRCNQATTQLSYIMHNTAPRWKINKTLMINHTKPGHGKTFTNTAIMTLLAPVGEIFEELSSFTPTSFKYTPRTVSKIMLMDDVGFTPEQQKMVSREDNIIQNHFKCILDKGYTNNNVTQWNNDKQKFNSNKIISIQNTGFIWNTNTLSPFGGALKDRAIIMSSEPVVKKFIPKGDYQLDNTVTANKLDKLASCMFLRQHFLQTIIYTLTEDGSISDEHTVFLNKIIEVFTQNYPSIHQSGGSAARDDFKILDMAIANTLTLAITTVLELWIPPWTTIPQIDPNSTVGVYLAKLNIARLKALSEMSLASLVVEIIAQLNVLLPSSIVQCAATMFNQETGSVLTRVCEFLDCALKNKKLDIVKNEDGTLRINNPHFLDNNFESDVQVFRTAKTIIIAKNKNRDLARLITGFTTKDKVITGIHFDGTLLLELYKTYKPRVFNTIWENLVGLFSQDDSLCVHYMPSDTRTINILHVYAKTGELGIYSDNSDKFQIHRTFCGIDGEVVRQRMINDYDDSEWCEIPPNTTIDLTKYILNNTAAALVVQVEDGKISANFLECVFQQSSIKMFSTEYINHPAIKRAFTHCHATMYAMGDVITTCIADHNTDDQHGDDWEYNLAQTVYKKYLKCEIANVKQHLSRYICSTISFTDLAQDDPYFVELSSSPRQKYSDIYKCPLYLYKTNPSQETPPTLQPAQVSPHKRKLSDDCAELALKIQRVIGDTL</sequence>
<dbReference type="GeneID" id="40524641"/>
<dbReference type="Proteomes" id="UP000243430">
    <property type="component" value="Segment"/>
</dbReference>
<proteinExistence type="predicted"/>
<protein>
    <submittedName>
        <fullName evidence="1">ORF56</fullName>
    </submittedName>
</protein>
<reference evidence="1 2" key="2">
    <citation type="journal article" date="2011" name="Arch. Virol.">
        <title>Partial genome characterization of acipenserid herpesvirus 2: taxonomical proposal for the demarcation of three subfamilies in Alloherpesviridae.</title>
        <authorList>
            <person name="Doszpoly A."/>
            <person name="Somogyi V."/>
            <person name="Lapatra S.E."/>
            <person name="Benko M."/>
        </authorList>
    </citation>
    <scope>NUCLEOTIDE SEQUENCE [LARGE SCALE GENOMIC DNA]</scope>
    <source>
        <strain evidence="2">SRWSHV (Snake River White Sturgeon Herpesvirus)</strain>
    </source>
</reference>
<reference evidence="1 2" key="3">
    <citation type="journal article" date="2011" name="Intervirology">
        <title>Comparative analysis of a conserved gene block from the genome of the members of the genus ictalurivirus.</title>
        <authorList>
            <person name="Doszpoly A."/>
            <person name="Benko M."/>
            <person name="Bovo G."/>
            <person name="Lapatra S.E."/>
            <person name="Harrach B."/>
        </authorList>
    </citation>
    <scope>NUCLEOTIDE SEQUENCE [LARGE SCALE GENOMIC DNA]</scope>
    <source>
        <strain evidence="2">SRWSHV (Snake River White Sturgeon Herpesvirus)</strain>
    </source>
</reference>